<gene>
    <name evidence="2" type="ORF">GCM10009627_29770</name>
</gene>
<feature type="compositionally biased region" description="Polar residues" evidence="1">
    <location>
        <begin position="9"/>
        <end position="24"/>
    </location>
</feature>
<feature type="region of interest" description="Disordered" evidence="1">
    <location>
        <begin position="1"/>
        <end position="50"/>
    </location>
</feature>
<evidence type="ECO:0000313" key="3">
    <source>
        <dbReference type="Proteomes" id="UP001501742"/>
    </source>
</evidence>
<evidence type="ECO:0000313" key="2">
    <source>
        <dbReference type="EMBL" id="GAA1494631.1"/>
    </source>
</evidence>
<comment type="caution">
    <text evidence="2">The sequence shown here is derived from an EMBL/GenBank/DDBJ whole genome shotgun (WGS) entry which is preliminary data.</text>
</comment>
<name>A0ABN1ZGG0_9MICO</name>
<reference evidence="2 3" key="1">
    <citation type="journal article" date="2019" name="Int. J. Syst. Evol. Microbiol.">
        <title>The Global Catalogue of Microorganisms (GCM) 10K type strain sequencing project: providing services to taxonomists for standard genome sequencing and annotation.</title>
        <authorList>
            <consortium name="The Broad Institute Genomics Platform"/>
            <consortium name="The Broad Institute Genome Sequencing Center for Infectious Disease"/>
            <person name="Wu L."/>
            <person name="Ma J."/>
        </authorList>
    </citation>
    <scope>NUCLEOTIDE SEQUENCE [LARGE SCALE GENOMIC DNA]</scope>
    <source>
        <strain evidence="2 3">JCM 12140</strain>
    </source>
</reference>
<proteinExistence type="predicted"/>
<dbReference type="EMBL" id="BAAAJX010000017">
    <property type="protein sequence ID" value="GAA1494631.1"/>
    <property type="molecule type" value="Genomic_DNA"/>
</dbReference>
<evidence type="ECO:0000256" key="1">
    <source>
        <dbReference type="SAM" id="MobiDB-lite"/>
    </source>
</evidence>
<dbReference type="Proteomes" id="UP001501742">
    <property type="component" value="Unassembled WGS sequence"/>
</dbReference>
<protein>
    <submittedName>
        <fullName evidence="2">Uncharacterized protein</fullName>
    </submittedName>
</protein>
<organism evidence="2 3">
    <name type="scientific">Curtobacterium herbarum</name>
    <dbReference type="NCBI Taxonomy" id="150122"/>
    <lineage>
        <taxon>Bacteria</taxon>
        <taxon>Bacillati</taxon>
        <taxon>Actinomycetota</taxon>
        <taxon>Actinomycetes</taxon>
        <taxon>Micrococcales</taxon>
        <taxon>Microbacteriaceae</taxon>
        <taxon>Curtobacterium</taxon>
    </lineage>
</organism>
<sequence>MTIAKTTLEKSPTAGSTPATTENEMASGIRASAVTTPARTSRVSRRGERRADRTLVARGTVLVIDIGGDPTVV</sequence>
<keyword evidence="3" id="KW-1185">Reference proteome</keyword>
<accession>A0ABN1ZGG0</accession>